<accession>A0ABU5VZ10</accession>
<gene>
    <name evidence="3" type="ORF">SHI21_18820</name>
</gene>
<dbReference type="Gene3D" id="3.40.50.12780">
    <property type="entry name" value="N-terminal domain of ligase-like"/>
    <property type="match status" value="1"/>
</dbReference>
<reference evidence="3 4" key="1">
    <citation type="submission" date="2023-11" db="EMBL/GenBank/DDBJ databases">
        <title>A Novel Polar Bacteriovorax (B. antarcticus) Isolated from the Biocrust in Antarctica.</title>
        <authorList>
            <person name="Mun W."/>
            <person name="Choi S.Y."/>
            <person name="Mitchell R.J."/>
        </authorList>
    </citation>
    <scope>NUCLEOTIDE SEQUENCE [LARGE SCALE GENOMIC DNA]</scope>
    <source>
        <strain evidence="3 4">PP10</strain>
    </source>
</reference>
<keyword evidence="1" id="KW-0175">Coiled coil</keyword>
<dbReference type="SUPFAM" id="SSF56801">
    <property type="entry name" value="Acetyl-CoA synthetase-like"/>
    <property type="match status" value="1"/>
</dbReference>
<comment type="caution">
    <text evidence="3">The sequence shown here is derived from an EMBL/GenBank/DDBJ whole genome shotgun (WGS) entry which is preliminary data.</text>
</comment>
<evidence type="ECO:0000313" key="4">
    <source>
        <dbReference type="Proteomes" id="UP001302274"/>
    </source>
</evidence>
<evidence type="ECO:0000313" key="3">
    <source>
        <dbReference type="EMBL" id="MEA9358296.1"/>
    </source>
</evidence>
<dbReference type="InterPro" id="IPR029058">
    <property type="entry name" value="AB_hydrolase_fold"/>
</dbReference>
<dbReference type="InterPro" id="IPR042099">
    <property type="entry name" value="ANL_N_sf"/>
</dbReference>
<dbReference type="RefSeq" id="WP_323578633.1">
    <property type="nucleotide sequence ID" value="NZ_JAYGJQ010000003.1"/>
</dbReference>
<evidence type="ECO:0000256" key="1">
    <source>
        <dbReference type="SAM" id="Coils"/>
    </source>
</evidence>
<name>A0ABU5VZ10_9BACT</name>
<dbReference type="InterPro" id="IPR020845">
    <property type="entry name" value="AMP-binding_CS"/>
</dbReference>
<dbReference type="PANTHER" id="PTHR43767">
    <property type="entry name" value="LONG-CHAIN-FATTY-ACID--COA LIGASE"/>
    <property type="match status" value="1"/>
</dbReference>
<dbReference type="SUPFAM" id="SSF53474">
    <property type="entry name" value="alpha/beta-Hydrolases"/>
    <property type="match status" value="1"/>
</dbReference>
<keyword evidence="4" id="KW-1185">Reference proteome</keyword>
<feature type="domain" description="AMP-dependent synthetase/ligase" evidence="2">
    <location>
        <begin position="295"/>
        <end position="661"/>
    </location>
</feature>
<organism evidence="3 4">
    <name type="scientific">Bacteriovorax antarcticus</name>
    <dbReference type="NCBI Taxonomy" id="3088717"/>
    <lineage>
        <taxon>Bacteria</taxon>
        <taxon>Pseudomonadati</taxon>
        <taxon>Bdellovibrionota</taxon>
        <taxon>Bacteriovoracia</taxon>
        <taxon>Bacteriovoracales</taxon>
        <taxon>Bacteriovoracaceae</taxon>
        <taxon>Bacteriovorax</taxon>
    </lineage>
</organism>
<dbReference type="Proteomes" id="UP001302274">
    <property type="component" value="Unassembled WGS sequence"/>
</dbReference>
<dbReference type="EMBL" id="JAYGJQ010000003">
    <property type="protein sequence ID" value="MEA9358296.1"/>
    <property type="molecule type" value="Genomic_DNA"/>
</dbReference>
<dbReference type="PANTHER" id="PTHR43767:SF1">
    <property type="entry name" value="NONRIBOSOMAL PEPTIDE SYNTHASE PES1 (EUROFUNG)-RELATED"/>
    <property type="match status" value="1"/>
</dbReference>
<dbReference type="PROSITE" id="PS00455">
    <property type="entry name" value="AMP_BINDING"/>
    <property type="match status" value="1"/>
</dbReference>
<proteinExistence type="predicted"/>
<dbReference type="Gene3D" id="3.40.50.1820">
    <property type="entry name" value="alpha/beta hydrolase"/>
    <property type="match status" value="1"/>
</dbReference>
<dbReference type="Pfam" id="PF00501">
    <property type="entry name" value="AMP-binding"/>
    <property type="match status" value="1"/>
</dbReference>
<evidence type="ECO:0000259" key="2">
    <source>
        <dbReference type="Pfam" id="PF00501"/>
    </source>
</evidence>
<protein>
    <submittedName>
        <fullName evidence="3">AMP-binding protein</fullName>
    </submittedName>
</protein>
<feature type="coiled-coil region" evidence="1">
    <location>
        <begin position="750"/>
        <end position="777"/>
    </location>
</feature>
<dbReference type="InterPro" id="IPR000873">
    <property type="entry name" value="AMP-dep_synth/lig_dom"/>
</dbReference>
<dbReference type="InterPro" id="IPR050237">
    <property type="entry name" value="ATP-dep_AMP-bd_enzyme"/>
</dbReference>
<sequence length="807" mass="90170">MTKMIVHHGSPGKGSDFAHLKNQLKDIEIIDYDRVLATSTKEIEAADIQLGYSFGCVEAIKQAVQNKTTKLVILVAPYMFPAKKPGALMKALLLSDLFRNVALPMLAKKSIEKMVKESSHPKQAPDHYIKDSLEYYNAERLAMSLLEKDISHSEVYKMLETLRDNNVPVVVIMGEGDQTCYKGINRERQFNPLLTFKNINIKLLQDGGHALLWTHTKELAGLIEESMGKFMGQSNGSDKKNKKFGYFDGADANNNVASFLRDHKEKFPTRNILTWVNPADIKNWNGDINTPLPHQSVKVAELDHLVAVLATEFKNQGIKSGDRVILFLPMSLYMYAAMFALQKMGAIPTFLDSWARRDQMGVSAKVANPTAMISADRAFTYLADVPEIAQIPIKIVAGEVTSEIKYTARLEVLLQGKTPASDLPVEKEHPALITFTTGSSGTPKGADRSHRFLAAQHYALNRHLPYADGDKDLPVFPIFSLNNLAAGVETIIPAIDVGQPQPTDALVLFVQMKSAGVTCTTLSPSLFNHLATFCIEKNLRLDFLKRIVTGGAPISRDDVARMKSVAKNAEILVLYGSTEVEPMAHIEAVEMLAETQDVDPEIVEAGVNVGALDSGLQYKFIHIEKDAVYVKASSDWDKLEVKPGEVGELIVAGEHVCERYFNNEEAFFRAKIRDEKGIVWHRTGDLGKLDKHNNLWIVGRVHNAINRKGQYFFPVRAEIILKKFPFVHRAAFLGIADPTLNEKTYAVFSSEDKNLNIEEAKKEIKRVMEKNQFIVDEILHVDDIPMDPRHHSKVEYEVLKKKILGKA</sequence>